<keyword evidence="2" id="KW-0067">ATP-binding</keyword>
<dbReference type="AlphaFoldDB" id="A0A1T4PYV0"/>
<reference evidence="2 3" key="1">
    <citation type="submission" date="2017-02" db="EMBL/GenBank/DDBJ databases">
        <authorList>
            <person name="Peterson S.W."/>
        </authorList>
    </citation>
    <scope>NUCLEOTIDE SEQUENCE [LARGE SCALE GENOMIC DNA]</scope>
    <source>
        <strain evidence="2 3">ATCC 43854</strain>
    </source>
</reference>
<evidence type="ECO:0000259" key="1">
    <source>
        <dbReference type="Pfam" id="PF04851"/>
    </source>
</evidence>
<gene>
    <name evidence="2" type="ORF">SAMN02745108_02101</name>
</gene>
<dbReference type="SUPFAM" id="SSF52540">
    <property type="entry name" value="P-loop containing nucleoside triphosphate hydrolases"/>
    <property type="match status" value="1"/>
</dbReference>
<organism evidence="2 3">
    <name type="scientific">Fibrobacter intestinalis</name>
    <dbReference type="NCBI Taxonomy" id="28122"/>
    <lineage>
        <taxon>Bacteria</taxon>
        <taxon>Pseudomonadati</taxon>
        <taxon>Fibrobacterota</taxon>
        <taxon>Fibrobacteria</taxon>
        <taxon>Fibrobacterales</taxon>
        <taxon>Fibrobacteraceae</taxon>
        <taxon>Fibrobacter</taxon>
    </lineage>
</organism>
<evidence type="ECO:0000313" key="3">
    <source>
        <dbReference type="Proteomes" id="UP000190449"/>
    </source>
</evidence>
<keyword evidence="2" id="KW-0347">Helicase</keyword>
<protein>
    <submittedName>
        <fullName evidence="2">Superfamily II DNA or RNA helicase</fullName>
    </submittedName>
</protein>
<sequence>MQMLPFQENAVLGANGLVETFKKLWQTGVSNLNVTFKSPTGSGKTFMVSNFLRELQNDPGFDSDVAFVWITFSDELAMQSRDKFVDYFFPNIGRELRTIADFSEGILQRDDILFLNWQKLVSRKAENRVLRRPEESEKQKEQGFYFEDVVENTRNAGREIVMIIDESHKNVTEAAYRDVIEPLCPRVILNVSATPSKIPNASDVQNLRAGFVEVKRKDVVEAGLIKEQIVSQTEEDLTAAEGEDLDFALLRLAKEKREFLAEEWSRLGQSINPLVLIQLPDDDTKLKDQGVETKEELVLRYLKEKCNVPENKIALWFDKEKLNLEHISENDSPVEFMLFKYAAGTGWDCPRAHIIVMFREIELPTFKTQTLGRILRNPMPKCDLSTFPELRKGYLYTNYRKNEIAEIPSTVENKPKTEETTLALHLMGNFAAKEAANNMVQKIQEKMLPDLMTQEKSAVSVAPALEKALQESAAPLLPGLFNENSTRVTEEQMVYDAFGNADLKATNLQLEEKIFKAASENLHGVLETHFGKNVADKAKEILADVSRDFAETLAQQRSSAFIVDPLLKSDFISRADYGDIGKASAFQSAFIRSMNAYFGIDENAFKNPFAQEGVLEKAGIDTAQTLSDEVLVNATFAETNQLGKNVQHEMSDNEVEKFFMKACYNLLEEQTEADAKYGNVARSWGPFKEALRQWFDRYAMTAIDNIGRYKIFLKDLFRNAASKFRPAITKALKDYRPVRDAFVKLRRQQEMQEAAPFKIKTQYAYSSDYENFENASKSLVQPFKARKDAPKTEQDFIAFLEQSENVEWWFKQNDEGKDFYAIRYFNTADQKERLFYPDFLLQLKDGRIGIFDTKGGITAIHPEGRETGLYNRIQELNAAAGFEKFIGGLAVMENRQWYYHSGENYSYSANKLDEGWHPLVEAVG</sequence>
<keyword evidence="2" id="KW-0378">Hydrolase</keyword>
<dbReference type="GO" id="GO:0016787">
    <property type="term" value="F:hydrolase activity"/>
    <property type="evidence" value="ECO:0007669"/>
    <property type="project" value="InterPro"/>
</dbReference>
<dbReference type="Pfam" id="PF04851">
    <property type="entry name" value="ResIII"/>
    <property type="match status" value="1"/>
</dbReference>
<name>A0A1T4PYV0_9BACT</name>
<dbReference type="GO" id="GO:0005524">
    <property type="term" value="F:ATP binding"/>
    <property type="evidence" value="ECO:0007669"/>
    <property type="project" value="InterPro"/>
</dbReference>
<accession>A0A1T4PYV0</accession>
<dbReference type="Gene3D" id="3.40.50.300">
    <property type="entry name" value="P-loop containing nucleotide triphosphate hydrolases"/>
    <property type="match status" value="1"/>
</dbReference>
<dbReference type="EMBL" id="FUWU01000040">
    <property type="protein sequence ID" value="SJZ96655.1"/>
    <property type="molecule type" value="Genomic_DNA"/>
</dbReference>
<dbReference type="Proteomes" id="UP000190449">
    <property type="component" value="Unassembled WGS sequence"/>
</dbReference>
<proteinExistence type="predicted"/>
<evidence type="ECO:0000313" key="2">
    <source>
        <dbReference type="EMBL" id="SJZ96655.1"/>
    </source>
</evidence>
<dbReference type="GO" id="GO:0003677">
    <property type="term" value="F:DNA binding"/>
    <property type="evidence" value="ECO:0007669"/>
    <property type="project" value="InterPro"/>
</dbReference>
<feature type="domain" description="Helicase/UvrB N-terminal" evidence="1">
    <location>
        <begin position="29"/>
        <end position="196"/>
    </location>
</feature>
<dbReference type="GO" id="GO:0004386">
    <property type="term" value="F:helicase activity"/>
    <property type="evidence" value="ECO:0007669"/>
    <property type="project" value="UniProtKB-KW"/>
</dbReference>
<dbReference type="InterPro" id="IPR027417">
    <property type="entry name" value="P-loop_NTPase"/>
</dbReference>
<keyword evidence="2" id="KW-0547">Nucleotide-binding</keyword>
<dbReference type="STRING" id="28122.SAMN02745108_02101"/>
<dbReference type="InterPro" id="IPR006935">
    <property type="entry name" value="Helicase/UvrB_N"/>
</dbReference>